<proteinExistence type="predicted"/>
<evidence type="ECO:0000256" key="1">
    <source>
        <dbReference type="SAM" id="SignalP"/>
    </source>
</evidence>
<dbReference type="InterPro" id="IPR025392">
    <property type="entry name" value="DUF4124"/>
</dbReference>
<accession>A0A4R5U103</accession>
<dbReference type="OrthoDB" id="5974493at2"/>
<evidence type="ECO:0000313" key="3">
    <source>
        <dbReference type="EMBL" id="TDK27192.1"/>
    </source>
</evidence>
<dbReference type="Pfam" id="PF13511">
    <property type="entry name" value="DUF4124"/>
    <property type="match status" value="1"/>
</dbReference>
<gene>
    <name evidence="3" type="ORF">E2F46_03010</name>
</gene>
<evidence type="ECO:0000259" key="2">
    <source>
        <dbReference type="Pfam" id="PF13511"/>
    </source>
</evidence>
<dbReference type="EMBL" id="SMTF01000002">
    <property type="protein sequence ID" value="TDK27192.1"/>
    <property type="molecule type" value="Genomic_DNA"/>
</dbReference>
<evidence type="ECO:0000313" key="4">
    <source>
        <dbReference type="Proteomes" id="UP000294796"/>
    </source>
</evidence>
<dbReference type="Proteomes" id="UP000294796">
    <property type="component" value="Unassembled WGS sequence"/>
</dbReference>
<feature type="signal peptide" evidence="1">
    <location>
        <begin position="1"/>
        <end position="24"/>
    </location>
</feature>
<feature type="domain" description="DUF4124" evidence="2">
    <location>
        <begin position="26"/>
        <end position="76"/>
    </location>
</feature>
<keyword evidence="4" id="KW-1185">Reference proteome</keyword>
<comment type="caution">
    <text evidence="3">The sequence shown here is derived from an EMBL/GenBank/DDBJ whole genome shotgun (WGS) entry which is preliminary data.</text>
</comment>
<dbReference type="RefSeq" id="WP_133320692.1">
    <property type="nucleotide sequence ID" value="NZ_SMTF01000002.1"/>
</dbReference>
<organism evidence="3 4">
    <name type="scientific">Luteimonas aestuarii</name>
    <dbReference type="NCBI Taxonomy" id="453837"/>
    <lineage>
        <taxon>Bacteria</taxon>
        <taxon>Pseudomonadati</taxon>
        <taxon>Pseudomonadota</taxon>
        <taxon>Gammaproteobacteria</taxon>
        <taxon>Lysobacterales</taxon>
        <taxon>Lysobacteraceae</taxon>
        <taxon>Luteimonas</taxon>
    </lineage>
</organism>
<feature type="chain" id="PRO_5020719409" evidence="1">
    <location>
        <begin position="25"/>
        <end position="221"/>
    </location>
</feature>
<dbReference type="AlphaFoldDB" id="A0A4R5U103"/>
<sequence length="221" mass="23882">MTPTRMLACTLAATLALAVTGGLALLHAQAPVIYRCTDASGAVSIQNDTPCPAGSRQEIRRVEALPSMPPPPPAAAPVQTILAPPPLADFVQVAGPSDESIAGPERPQLPAAARIADNARLPPPPIYQCETWDNDSYVSEDPAPKPRCVRLDTRGVGEACEMKYDRCARVGDRAACDGWKRRQREIESSWRHARGNERQPLQEEFARVTRILTDSSCALPP</sequence>
<protein>
    <submittedName>
        <fullName evidence="3">DUF4124 domain-containing protein</fullName>
    </submittedName>
</protein>
<reference evidence="3 4" key="1">
    <citation type="submission" date="2019-03" db="EMBL/GenBank/DDBJ databases">
        <title>Luteimonas zhaokaii sp.nov., isolated from the rectal contents of Plateau pika in Yushu, Qinghai Province, China.</title>
        <authorList>
            <person name="Zhang G."/>
        </authorList>
    </citation>
    <scope>NUCLEOTIDE SEQUENCE [LARGE SCALE GENOMIC DNA]</scope>
    <source>
        <strain evidence="3 4">B9</strain>
    </source>
</reference>
<name>A0A4R5U103_9GAMM</name>
<keyword evidence="1" id="KW-0732">Signal</keyword>